<dbReference type="AlphaFoldDB" id="A0A1M5UT83"/>
<evidence type="ECO:0000313" key="2">
    <source>
        <dbReference type="Proteomes" id="UP000184608"/>
    </source>
</evidence>
<protein>
    <submittedName>
        <fullName evidence="1">Uncharacterized protein</fullName>
    </submittedName>
</protein>
<sequence>MKIFPRYPPDIQLSDFFATLLSYLMPLDRDPLEKDILSFWHREHVTVMDDKVIHSLAWNHPRKKQHASSGSNQLFGFNQFMTRRIALYKSSHTIQCCCRNIT</sequence>
<organism evidence="1 2">
    <name type="scientific">Vibrio aerogenes CECT 7868</name>
    <dbReference type="NCBI Taxonomy" id="1216006"/>
    <lineage>
        <taxon>Bacteria</taxon>
        <taxon>Pseudomonadati</taxon>
        <taxon>Pseudomonadota</taxon>
        <taxon>Gammaproteobacteria</taxon>
        <taxon>Vibrionales</taxon>
        <taxon>Vibrionaceae</taxon>
        <taxon>Vibrio</taxon>
    </lineage>
</organism>
<keyword evidence="2" id="KW-1185">Reference proteome</keyword>
<dbReference type="Proteomes" id="UP000184608">
    <property type="component" value="Unassembled WGS sequence"/>
</dbReference>
<evidence type="ECO:0000313" key="1">
    <source>
        <dbReference type="EMBL" id="SHH66028.1"/>
    </source>
</evidence>
<dbReference type="EMBL" id="FQXZ01000004">
    <property type="protein sequence ID" value="SHH66028.1"/>
    <property type="molecule type" value="Genomic_DNA"/>
</dbReference>
<name>A0A1M5UT83_9VIBR</name>
<reference evidence="1 2" key="1">
    <citation type="submission" date="2016-11" db="EMBL/GenBank/DDBJ databases">
        <authorList>
            <person name="Jaros S."/>
            <person name="Januszkiewicz K."/>
            <person name="Wedrychowicz H."/>
        </authorList>
    </citation>
    <scope>NUCLEOTIDE SEQUENCE [LARGE SCALE GENOMIC DNA]</scope>
    <source>
        <strain evidence="1 2">CECT 7868</strain>
    </source>
</reference>
<proteinExistence type="predicted"/>
<gene>
    <name evidence="1" type="ORF">VA7868_00162</name>
</gene>
<accession>A0A1M5UT83</accession>